<evidence type="ECO:0000259" key="3">
    <source>
        <dbReference type="PROSITE" id="PS50930"/>
    </source>
</evidence>
<evidence type="ECO:0000256" key="1">
    <source>
        <dbReference type="PROSITE-ProRule" id="PRU00169"/>
    </source>
</evidence>
<evidence type="ECO:0000259" key="2">
    <source>
        <dbReference type="PROSITE" id="PS50110"/>
    </source>
</evidence>
<dbReference type="EMBL" id="JBHUOM010000023">
    <property type="protein sequence ID" value="MFD2936405.1"/>
    <property type="molecule type" value="Genomic_DNA"/>
</dbReference>
<protein>
    <submittedName>
        <fullName evidence="4">LytR/AlgR family response regulator transcription factor</fullName>
    </submittedName>
</protein>
<name>A0ABW6ALY7_9BACT</name>
<reference evidence="5" key="1">
    <citation type="journal article" date="2019" name="Int. J. Syst. Evol. Microbiol.">
        <title>The Global Catalogue of Microorganisms (GCM) 10K type strain sequencing project: providing services to taxonomists for standard genome sequencing and annotation.</title>
        <authorList>
            <consortium name="The Broad Institute Genomics Platform"/>
            <consortium name="The Broad Institute Genome Sequencing Center for Infectious Disease"/>
            <person name="Wu L."/>
            <person name="Ma J."/>
        </authorList>
    </citation>
    <scope>NUCLEOTIDE SEQUENCE [LARGE SCALE GENOMIC DNA]</scope>
    <source>
        <strain evidence="5">KCTC 52490</strain>
    </source>
</reference>
<organism evidence="4 5">
    <name type="scientific">Spirosoma flavum</name>
    <dbReference type="NCBI Taxonomy" id="2048557"/>
    <lineage>
        <taxon>Bacteria</taxon>
        <taxon>Pseudomonadati</taxon>
        <taxon>Bacteroidota</taxon>
        <taxon>Cytophagia</taxon>
        <taxon>Cytophagales</taxon>
        <taxon>Cytophagaceae</taxon>
        <taxon>Spirosoma</taxon>
    </lineage>
</organism>
<dbReference type="Gene3D" id="2.40.50.1020">
    <property type="entry name" value="LytTr DNA-binding domain"/>
    <property type="match status" value="1"/>
</dbReference>
<dbReference type="InterPro" id="IPR001789">
    <property type="entry name" value="Sig_transdc_resp-reg_receiver"/>
</dbReference>
<dbReference type="InterPro" id="IPR007492">
    <property type="entry name" value="LytTR_DNA-bd_dom"/>
</dbReference>
<dbReference type="InterPro" id="IPR011006">
    <property type="entry name" value="CheY-like_superfamily"/>
</dbReference>
<accession>A0ABW6ALY7</accession>
<dbReference type="RefSeq" id="WP_381505173.1">
    <property type="nucleotide sequence ID" value="NZ_JBHUOM010000023.1"/>
</dbReference>
<evidence type="ECO:0000313" key="4">
    <source>
        <dbReference type="EMBL" id="MFD2936405.1"/>
    </source>
</evidence>
<feature type="domain" description="Response regulatory" evidence="2">
    <location>
        <begin position="1"/>
        <end position="49"/>
    </location>
</feature>
<dbReference type="PROSITE" id="PS50930">
    <property type="entry name" value="HTH_LYTTR"/>
    <property type="match status" value="1"/>
</dbReference>
<keyword evidence="5" id="KW-1185">Reference proteome</keyword>
<dbReference type="Gene3D" id="3.40.50.2300">
    <property type="match status" value="1"/>
</dbReference>
<dbReference type="Pfam" id="PF04397">
    <property type="entry name" value="LytTR"/>
    <property type="match status" value="1"/>
</dbReference>
<dbReference type="SUPFAM" id="SSF52172">
    <property type="entry name" value="CheY-like"/>
    <property type="match status" value="1"/>
</dbReference>
<proteinExistence type="predicted"/>
<dbReference type="Proteomes" id="UP001597512">
    <property type="component" value="Unassembled WGS sequence"/>
</dbReference>
<gene>
    <name evidence="4" type="ORF">ACFS25_21670</name>
</gene>
<comment type="caution">
    <text evidence="1">Lacks conserved residue(s) required for the propagation of feature annotation.</text>
</comment>
<dbReference type="SMART" id="SM00850">
    <property type="entry name" value="LytTR"/>
    <property type="match status" value="1"/>
</dbReference>
<evidence type="ECO:0000313" key="5">
    <source>
        <dbReference type="Proteomes" id="UP001597512"/>
    </source>
</evidence>
<dbReference type="PROSITE" id="PS50110">
    <property type="entry name" value="RESPONSE_REGULATORY"/>
    <property type="match status" value="1"/>
</dbReference>
<feature type="domain" description="HTH LytTR-type" evidence="3">
    <location>
        <begin position="67"/>
        <end position="141"/>
    </location>
</feature>
<comment type="caution">
    <text evidence="4">The sequence shown here is derived from an EMBL/GenBank/DDBJ whole genome shotgun (WGS) entry which is preliminary data.</text>
</comment>
<sequence>MKIHWMPIIYLTAHSEPQVFQRAKDTSPAAYLLKPFRHNELAFQVELAYLNQYNNRHPTNLLGSEKLYLPINKGHEKVAKQDVLYLLAEGAYVKVYMVGEEKPHLLAMNLGYLAQYFSTANFHRLSRSLLINLDHVSRLERSQLFMHKQPVPISIPEGNRVDLIKKLAVVRTR</sequence>